<gene>
    <name evidence="1" type="ORF">LCGC14_1804840</name>
</gene>
<proteinExistence type="predicted"/>
<organism evidence="1">
    <name type="scientific">marine sediment metagenome</name>
    <dbReference type="NCBI Taxonomy" id="412755"/>
    <lineage>
        <taxon>unclassified sequences</taxon>
        <taxon>metagenomes</taxon>
        <taxon>ecological metagenomes</taxon>
    </lineage>
</organism>
<dbReference type="EMBL" id="LAZR01017445">
    <property type="protein sequence ID" value="KKM00395.1"/>
    <property type="molecule type" value="Genomic_DNA"/>
</dbReference>
<reference evidence="1" key="1">
    <citation type="journal article" date="2015" name="Nature">
        <title>Complex archaea that bridge the gap between prokaryotes and eukaryotes.</title>
        <authorList>
            <person name="Spang A."/>
            <person name="Saw J.H."/>
            <person name="Jorgensen S.L."/>
            <person name="Zaremba-Niedzwiedzka K."/>
            <person name="Martijn J."/>
            <person name="Lind A.E."/>
            <person name="van Eijk R."/>
            <person name="Schleper C."/>
            <person name="Guy L."/>
            <person name="Ettema T.J."/>
        </authorList>
    </citation>
    <scope>NUCLEOTIDE SEQUENCE</scope>
</reference>
<protein>
    <submittedName>
        <fullName evidence="1">Uncharacterized protein</fullName>
    </submittedName>
</protein>
<accession>A0A0F9GNF5</accession>
<name>A0A0F9GNF5_9ZZZZ</name>
<comment type="caution">
    <text evidence="1">The sequence shown here is derived from an EMBL/GenBank/DDBJ whole genome shotgun (WGS) entry which is preliminary data.</text>
</comment>
<sequence length="248" mass="29714">MEKLLIFAITYPEFSKPKQYFTVCVAGINQNEELRRIYPIPFHKLLKMKRFFKKFQWIEYELKEKGDARQESYKIYLNSIKNLRPATASEIFDQIQNRFKPLNELNELKNDLNISLGFVKPNIEDFEIFVNRERILKKKSLDSQQTLFNSTLGENYVAPLVKFNFSCFNTENCNGHNIICEDIYFWNVFNLFLKRKYNIPSIKQKIQNHLIEEVGPQKDMLFMVGTHYLYKTWIIISLISKPMFDNFR</sequence>
<dbReference type="AlphaFoldDB" id="A0A0F9GNF5"/>
<evidence type="ECO:0000313" key="1">
    <source>
        <dbReference type="EMBL" id="KKM00395.1"/>
    </source>
</evidence>